<dbReference type="InterPro" id="IPR003593">
    <property type="entry name" value="AAA+_ATPase"/>
</dbReference>
<dbReference type="InterPro" id="IPR017871">
    <property type="entry name" value="ABC_transporter-like_CS"/>
</dbReference>
<evidence type="ECO:0000259" key="11">
    <source>
        <dbReference type="PROSITE" id="PS50893"/>
    </source>
</evidence>
<dbReference type="Proteomes" id="UP000010824">
    <property type="component" value="Chromosome"/>
</dbReference>
<sequence>MLDAAIRKKLRDFELDLSFSVRPGGILVLMGSNGSGKSTTLNILAGLLEPDAGCIRLNGTTFCEPRRNISVPIEDRRIGYVFQNTAVFPHLSVRENIAYGLRAHNASSQEIEEQVRNLIQTMGLGDLSGVTASRLSGGQKQRVALARAIAIRPTLLMMDEPFSSLDLESTHTVKQLIKTFVDRMHIPCIIVTHRVADCHEIGDRVLVIASGKKEWEGRPQDMPADCSVCRCPSGRP</sequence>
<feature type="domain" description="ABC transporter" evidence="11">
    <location>
        <begin position="1"/>
        <end position="235"/>
    </location>
</feature>
<dbReference type="PROSITE" id="PS50893">
    <property type="entry name" value="ABC_TRANSPORTER_2"/>
    <property type="match status" value="1"/>
</dbReference>
<dbReference type="HOGENOM" id="CLU_000604_1_22_2"/>
<dbReference type="InterPro" id="IPR003439">
    <property type="entry name" value="ABC_transporter-like_ATP-bd"/>
</dbReference>
<evidence type="ECO:0000313" key="13">
    <source>
        <dbReference type="Proteomes" id="UP000010824"/>
    </source>
</evidence>
<accession>L0HD95</accession>
<comment type="catalytic activity">
    <reaction evidence="10">
        <text>tungstate(in) + ATP + H2O = tungstate(out) + ADP + phosphate + H(+)</text>
        <dbReference type="Rhea" id="RHEA:35027"/>
        <dbReference type="ChEBI" id="CHEBI:15377"/>
        <dbReference type="ChEBI" id="CHEBI:15378"/>
        <dbReference type="ChEBI" id="CHEBI:30616"/>
        <dbReference type="ChEBI" id="CHEBI:43474"/>
        <dbReference type="ChEBI" id="CHEBI:46502"/>
        <dbReference type="ChEBI" id="CHEBI:456216"/>
        <dbReference type="EC" id="7.3.2.6"/>
    </reaction>
</comment>
<dbReference type="PANTHER" id="PTHR42781">
    <property type="entry name" value="SPERMIDINE/PUTRESCINE IMPORT ATP-BINDING PROTEIN POTA"/>
    <property type="match status" value="1"/>
</dbReference>
<evidence type="ECO:0000256" key="8">
    <source>
        <dbReference type="ARBA" id="ARBA00039025"/>
    </source>
</evidence>
<keyword evidence="12" id="KW-0762">Sugar transport</keyword>
<evidence type="ECO:0000256" key="9">
    <source>
        <dbReference type="ARBA" id="ARBA00041133"/>
    </source>
</evidence>
<evidence type="ECO:0000256" key="6">
    <source>
        <dbReference type="ARBA" id="ARBA00038307"/>
    </source>
</evidence>
<dbReference type="eggNOG" id="arCOG00175">
    <property type="taxonomic scope" value="Archaea"/>
</dbReference>
<reference evidence="12 13" key="2">
    <citation type="journal article" date="2014" name="Genome Announc.">
        <title>Complete Genome Sequence of Methanoregula formicica SMSPT, a Mesophilic Hydrogenotrophic Methanogen Isolated from a Methanogenic Upflow Anaerobic Sludge Blanket Reactor.</title>
        <authorList>
            <person name="Yamamoto K."/>
            <person name="Tamaki H."/>
            <person name="Cadillo-Quiroz H."/>
            <person name="Imachi H."/>
            <person name="Kyrpides N."/>
            <person name="Woyke T."/>
            <person name="Goodwin L."/>
            <person name="Zinder S.H."/>
            <person name="Kamagata Y."/>
            <person name="Liu W.T."/>
        </authorList>
    </citation>
    <scope>NUCLEOTIDE SEQUENCE [LARGE SCALE GENOMIC DNA]</scope>
    <source>
        <strain evidence="13">DSM 22288 / NBRC 105244 / SMSP</strain>
    </source>
</reference>
<dbReference type="KEGG" id="mfo:Metfor_0691"/>
<dbReference type="PANTHER" id="PTHR42781:SF4">
    <property type="entry name" value="SPERMIDINE_PUTRESCINE IMPORT ATP-BINDING PROTEIN POTA"/>
    <property type="match status" value="1"/>
</dbReference>
<dbReference type="InterPro" id="IPR050093">
    <property type="entry name" value="ABC_SmlMolc_Importer"/>
</dbReference>
<dbReference type="PROSITE" id="PS00211">
    <property type="entry name" value="ABC_TRANSPORTER_1"/>
    <property type="match status" value="1"/>
</dbReference>
<evidence type="ECO:0000256" key="1">
    <source>
        <dbReference type="ARBA" id="ARBA00004202"/>
    </source>
</evidence>
<dbReference type="GO" id="GO:0016887">
    <property type="term" value="F:ATP hydrolysis activity"/>
    <property type="evidence" value="ECO:0007669"/>
    <property type="project" value="InterPro"/>
</dbReference>
<comment type="similarity">
    <text evidence="6">Belongs to the ABC transporter superfamily. Sulfate/tungstate importer (TC 3.A.1.6) family.</text>
</comment>
<evidence type="ECO:0000256" key="4">
    <source>
        <dbReference type="ARBA" id="ARBA00022741"/>
    </source>
</evidence>
<gene>
    <name evidence="12" type="ordered locus">Metfor_0691</name>
</gene>
<proteinExistence type="inferred from homology"/>
<keyword evidence="5" id="KW-0067">ATP-binding</keyword>
<evidence type="ECO:0000256" key="10">
    <source>
        <dbReference type="ARBA" id="ARBA00047936"/>
    </source>
</evidence>
<name>L0HD95_METFS</name>
<keyword evidence="3" id="KW-0500">Molybdenum</keyword>
<comment type="subcellular location">
    <subcellularLocation>
        <location evidence="1">Cell membrane</location>
        <topology evidence="1">Peripheral membrane protein</topology>
    </subcellularLocation>
</comment>
<evidence type="ECO:0000256" key="7">
    <source>
        <dbReference type="ARBA" id="ARBA00038781"/>
    </source>
</evidence>
<evidence type="ECO:0000256" key="3">
    <source>
        <dbReference type="ARBA" id="ARBA00022505"/>
    </source>
</evidence>
<evidence type="ECO:0000256" key="2">
    <source>
        <dbReference type="ARBA" id="ARBA00022448"/>
    </source>
</evidence>
<keyword evidence="4" id="KW-0547">Nucleotide-binding</keyword>
<reference evidence="13" key="1">
    <citation type="submission" date="2011-12" db="EMBL/GenBank/DDBJ databases">
        <title>Complete sequence of Methanoregula formicicum SMSP.</title>
        <authorList>
            <person name="Lucas S."/>
            <person name="Han J."/>
            <person name="Lapidus A."/>
            <person name="Cheng J.-F."/>
            <person name="Goodwin L."/>
            <person name="Pitluck S."/>
            <person name="Peters L."/>
            <person name="Ovchinnikova G."/>
            <person name="Teshima H."/>
            <person name="Detter J.C."/>
            <person name="Han C."/>
            <person name="Tapia R."/>
            <person name="Land M."/>
            <person name="Hauser L."/>
            <person name="Kyrpides N."/>
            <person name="Ivanova N."/>
            <person name="Pagani I."/>
            <person name="Imachi H."/>
            <person name="Tamaki H."/>
            <person name="Sekiguchi Y."/>
            <person name="Kamagata Y."/>
            <person name="Cadillo-Quiroz H."/>
            <person name="Zinder S."/>
            <person name="Liu W.-T."/>
            <person name="Woyke T."/>
        </authorList>
    </citation>
    <scope>NUCLEOTIDE SEQUENCE [LARGE SCALE GENOMIC DNA]</scope>
    <source>
        <strain evidence="13">DSM 22288 / NBRC 105244 / SMSP</strain>
    </source>
</reference>
<dbReference type="SMART" id="SM00382">
    <property type="entry name" value="AAA"/>
    <property type="match status" value="1"/>
</dbReference>
<dbReference type="SUPFAM" id="SSF52540">
    <property type="entry name" value="P-loop containing nucleoside triphosphate hydrolases"/>
    <property type="match status" value="1"/>
</dbReference>
<dbReference type="InterPro" id="IPR027417">
    <property type="entry name" value="P-loop_NTPase"/>
</dbReference>
<dbReference type="GeneID" id="14310004"/>
<dbReference type="Pfam" id="PF00005">
    <property type="entry name" value="ABC_tran"/>
    <property type="match status" value="1"/>
</dbReference>
<keyword evidence="13" id="KW-1185">Reference proteome</keyword>
<comment type="subunit">
    <text evidence="7">The complex is composed of two ATP-binding proteins (WtpC), two transmembrane proteins (WtpB) and a solute-binding protein (WtpA).</text>
</comment>
<dbReference type="GO" id="GO:1901238">
    <property type="term" value="F:ABC-type tungstate transporter activity"/>
    <property type="evidence" value="ECO:0007669"/>
    <property type="project" value="UniProtKB-EC"/>
</dbReference>
<evidence type="ECO:0000313" key="12">
    <source>
        <dbReference type="EMBL" id="AGB01751.1"/>
    </source>
</evidence>
<dbReference type="Gene3D" id="3.40.50.300">
    <property type="entry name" value="P-loop containing nucleotide triphosphate hydrolases"/>
    <property type="match status" value="1"/>
</dbReference>
<dbReference type="InParanoid" id="L0HD95"/>
<organism evidence="12 13">
    <name type="scientific">Methanoregula formicica (strain DSM 22288 / NBRC 105244 / SMSP)</name>
    <dbReference type="NCBI Taxonomy" id="593750"/>
    <lineage>
        <taxon>Archaea</taxon>
        <taxon>Methanobacteriati</taxon>
        <taxon>Methanobacteriota</taxon>
        <taxon>Stenosarchaea group</taxon>
        <taxon>Methanomicrobia</taxon>
        <taxon>Methanomicrobiales</taxon>
        <taxon>Methanoregulaceae</taxon>
        <taxon>Methanoregula</taxon>
    </lineage>
</organism>
<evidence type="ECO:0000256" key="5">
    <source>
        <dbReference type="ARBA" id="ARBA00022840"/>
    </source>
</evidence>
<protein>
    <recommendedName>
        <fullName evidence="9">Molybdate/tungstate import ATP-binding protein WtpC</fullName>
        <ecNumber evidence="8">7.3.2.6</ecNumber>
    </recommendedName>
</protein>
<dbReference type="AlphaFoldDB" id="L0HD95"/>
<dbReference type="RefSeq" id="WP_015284715.1">
    <property type="nucleotide sequence ID" value="NC_019943.1"/>
</dbReference>
<dbReference type="GO" id="GO:0005886">
    <property type="term" value="C:plasma membrane"/>
    <property type="evidence" value="ECO:0007669"/>
    <property type="project" value="UniProtKB-SubCell"/>
</dbReference>
<dbReference type="GO" id="GO:0005524">
    <property type="term" value="F:ATP binding"/>
    <property type="evidence" value="ECO:0007669"/>
    <property type="project" value="UniProtKB-KW"/>
</dbReference>
<dbReference type="EMBL" id="CP003167">
    <property type="protein sequence ID" value="AGB01751.1"/>
    <property type="molecule type" value="Genomic_DNA"/>
</dbReference>
<dbReference type="OrthoDB" id="18368at2157"/>
<keyword evidence="2" id="KW-0813">Transport</keyword>
<dbReference type="EC" id="7.3.2.6" evidence="8"/>
<dbReference type="STRING" id="593750.Metfor_0691"/>